<dbReference type="RefSeq" id="WP_015103096.1">
    <property type="nucleotide sequence ID" value="NC_019673.1"/>
</dbReference>
<organism evidence="1 2">
    <name type="scientific">Saccharothrix espanaensis (strain ATCC 51144 / DSM 44229 / JCM 9112 / NBRC 15066 / NRRL 15764)</name>
    <dbReference type="NCBI Taxonomy" id="1179773"/>
    <lineage>
        <taxon>Bacteria</taxon>
        <taxon>Bacillati</taxon>
        <taxon>Actinomycetota</taxon>
        <taxon>Actinomycetes</taxon>
        <taxon>Pseudonocardiales</taxon>
        <taxon>Pseudonocardiaceae</taxon>
        <taxon>Saccharothrix</taxon>
    </lineage>
</organism>
<dbReference type="STRING" id="1179773.BN6_57260"/>
<dbReference type="EMBL" id="HE804045">
    <property type="protein sequence ID" value="CCH32984.1"/>
    <property type="molecule type" value="Genomic_DNA"/>
</dbReference>
<protein>
    <submittedName>
        <fullName evidence="1">Uncharacterized protein</fullName>
    </submittedName>
</protein>
<evidence type="ECO:0000313" key="1">
    <source>
        <dbReference type="EMBL" id="CCH32984.1"/>
    </source>
</evidence>
<evidence type="ECO:0000313" key="2">
    <source>
        <dbReference type="Proteomes" id="UP000006281"/>
    </source>
</evidence>
<dbReference type="OrthoDB" id="3688103at2"/>
<name>K0K807_SACES</name>
<proteinExistence type="predicted"/>
<sequence>MDSYEALRTAVANNDGLRKTTMDTLKKIQGAGRLGVHVRTEISRALESHGLGHLPQELPPNQEDVVRLYLLGSPVADVIKAVLNPSDRGDETLRSIGGSEAEDLLRQIRQLVCG</sequence>
<dbReference type="KEGG" id="sesp:BN6_57260"/>
<dbReference type="BioCyc" id="SESP1179773:BN6_RS27560-MONOMER"/>
<dbReference type="Proteomes" id="UP000006281">
    <property type="component" value="Chromosome"/>
</dbReference>
<dbReference type="HOGENOM" id="CLU_2119347_0_0_11"/>
<reference evidence="1 2" key="1">
    <citation type="journal article" date="2012" name="BMC Genomics">
        <title>Complete genome sequence of Saccharothrix espanaensis DSM 44229T and comparison to the other completely sequenced Pseudonocardiaceae.</title>
        <authorList>
            <person name="Strobel T."/>
            <person name="Al-Dilaimi A."/>
            <person name="Blom J."/>
            <person name="Gessner A."/>
            <person name="Kalinowski J."/>
            <person name="Luzhetska M."/>
            <person name="Puhler A."/>
            <person name="Szczepanowski R."/>
            <person name="Bechthold A."/>
            <person name="Ruckert C."/>
        </authorList>
    </citation>
    <scope>NUCLEOTIDE SEQUENCE [LARGE SCALE GENOMIC DNA]</scope>
    <source>
        <strain evidence="2">ATCC 51144 / DSM 44229 / JCM 9112 / NBRC 15066 / NRRL 15764</strain>
    </source>
</reference>
<dbReference type="PATRIC" id="fig|1179773.3.peg.5758"/>
<gene>
    <name evidence="1" type="ordered locus">BN6_57260</name>
</gene>
<accession>K0K807</accession>
<keyword evidence="2" id="KW-1185">Reference proteome</keyword>
<dbReference type="AlphaFoldDB" id="K0K807"/>
<dbReference type="eggNOG" id="ENOG502ZG2Z">
    <property type="taxonomic scope" value="Bacteria"/>
</dbReference>